<dbReference type="Proteomes" id="UP000195012">
    <property type="component" value="Unassembled WGS sequence"/>
</dbReference>
<feature type="domain" description="RING-type" evidence="9">
    <location>
        <begin position="1047"/>
        <end position="1095"/>
    </location>
</feature>
<dbReference type="InterPro" id="IPR055501">
    <property type="entry name" value="DUF7073"/>
</dbReference>
<sequence>MNISPIKYESKILNNLASMLKLSEKSDNEIWNEIKEDRNHIKFEIDEDIKRVIDVNKINCTCDESKKKIEEYKGKKFEYYYNVETYGVDFFLDICNALGRSNYKPFLSEEGKKEVMNGLRIRRNSNLYRYVSFFLSKERLNKDRLNDGKTPEQIFHCFKCLRSVLHIYVDDKNNRKRKMYLQDNIYITEEMEEKMENDILRENQKNNNEDPPDLRDGIITVSRYKAELASITRKSNEKIIKTILDHTKNMQNGKNGNESPSHSNTPNICKDTSISGDNQSSSHYQELNGSNTFEENNNYKASDSFEHNELKHYSDSANGFSNDGETGSTDNNAHSKKRTTLKNNPVANNLIQMNGSAGNIVLRKKRERQRRSVQTITKNKLSTNSSRKSSSVKKKEAGDMVMSVDGGVSGDALPGGHPKGGNKSDVDSAPCDEAQCDEAQCDEAQCDEAPTDAPTLELILQGNETPRALIQSGVVQQAEWDKKLNGDGSNVTEKHEISPVQTKISTGEEELNSKGGGSDEGGKDSYQYDVYQKTSLVKNASNREESYDLEGSDDASYSTDDSNYKRYMTRKKTKLLQEGKIVIDLNILNGNAKNASEKKEKEEEIEEKYKERCYGKNQEKIRMDNIRKKLEEKKMFFCKIEEVAKRRNKRHVKTQVLSKDCKIERAYFSHKMKKFYNSKSGYFGCGWSNNKTQWTPFIHAPFFDNNYNNTIYKNRNKKMYEEIYDTLLHGRIHPAVRIVELKDHKHPVRLCTPYSEDCYSVVYTGEKILASDDRVIFGEYTGYVANNSELSQDKHQYMFALSFSKKVFNDRKNVVFINEIESDEEGVFKGDNHHGEEANDIITHRDSSNHSEYATKSSTEGIYLSDEKICKEASVKKGDINTNGRGNSTVPNVDTIQCEKSTQNFIREKKKYKGMYNKIILPDNYTYAVDSSYMFNEMSLVNHYKTCSIFNNYDFRINAEWQLVYLDGWPHIILTSIPGVEINTGEEIFADFGFEWFERVNDICLNDFIKNSYACRLSNLNLGIEKTFSGIDDIVEKYNLIKNHTTCNICMHSVNTDGSNGFIACSGCNHIYHLTCVQKLNAEVNENYDWFCASCVKFCINMLNQEEFVANLEMENHKLLIQLFSDDMCVEKLNRLPTLLALEANDTPLCIPDGKDAKEVTNNSNCIEQYDRIRKLLRCRKNIIDLVKNKEIINSYLENTEKEMNSLDNIQEVGNLSFKKDKMKSLLQNSFELHLLIEYKKKIDDLLLSREKVDTFFNDEKAQRTMHLRKQTINYLLENRKCIEKLVDSMEKGTSIVFAHKEVNRSDRDTTLMGLKEEFPQEHNLAIEKWDPSFNRGESPGSVIKEHTNGSISNSYEKILYRKSNDIMNNLREIKNGTPRGRIKSDIVNCPTSSNGNSNMNTGSNRNLCFNNMMKLSKKILGFPLLTDFERGMSTNQPCLPLSDHLKRLSVCTVCYSKHGDLAKAIICRVTKMHFEPNYNDGLSDEDMFKTSSECVQSIIRELANTIKEYRKRELSGAYLQEVELSASSNYRSRSIGSCSSRGEINANSAGAPLAGHHNHMGAEAHSSSSVPSRTEIVQPVRSILRHQPRQPFYEMMSNPACIGGHQRGRNTPVENNTPPLLLENRMSYTDDYTFKREQMNSTKNKSSYEENDGGSSKKKSKLRTKSSNKVIDEENDDSLKRRTNKAGSHGGRCRVHGEIGQHVRIDPCFQGHAEEHVHPRKEGNQEGEKNHMYFTREKLKNTKEAQSEQKGKDVTLENISKTSNFVPLMGVQLGKTKIQREFTNGTYVGTVMEQIKNENGIPFFVVTYDDGDTEWMTPYFLFQELLKQSTNSVEYPLATTFKEVFNPEFKKDLKLNNCSLELKIERRKRKSNCESASNSNSVSKRQKYAQEENSTKKKKQQF</sequence>
<dbReference type="PROSITE" id="PS01359">
    <property type="entry name" value="ZF_PHD_1"/>
    <property type="match status" value="1"/>
</dbReference>
<feature type="compositionally biased region" description="Polar residues" evidence="7">
    <location>
        <begin position="1874"/>
        <end position="1884"/>
    </location>
</feature>
<keyword evidence="10" id="KW-0808">Transferase</keyword>
<feature type="compositionally biased region" description="Polar residues" evidence="7">
    <location>
        <begin position="341"/>
        <end position="357"/>
    </location>
</feature>
<evidence type="ECO:0000256" key="6">
    <source>
        <dbReference type="SAM" id="Coils"/>
    </source>
</evidence>
<dbReference type="Pfam" id="PF00628">
    <property type="entry name" value="PHD"/>
    <property type="match status" value="1"/>
</dbReference>
<dbReference type="PROSITE" id="PS50016">
    <property type="entry name" value="ZF_PHD_2"/>
    <property type="match status" value="1"/>
</dbReference>
<proteinExistence type="predicted"/>
<dbReference type="InterPro" id="IPR011011">
    <property type="entry name" value="Znf_FYVE_PHD"/>
</dbReference>
<feature type="region of interest" description="Disordered" evidence="7">
    <location>
        <begin position="1868"/>
        <end position="1903"/>
    </location>
</feature>
<dbReference type="VEuPathDB" id="PlasmoDB:PKNOH_S140258200"/>
<organism evidence="10 11">
    <name type="scientific">Plasmodium knowlesi</name>
    <dbReference type="NCBI Taxonomy" id="5850"/>
    <lineage>
        <taxon>Eukaryota</taxon>
        <taxon>Sar</taxon>
        <taxon>Alveolata</taxon>
        <taxon>Apicomplexa</taxon>
        <taxon>Aconoidasida</taxon>
        <taxon>Haemosporida</taxon>
        <taxon>Plasmodiidae</taxon>
        <taxon>Plasmodium</taxon>
        <taxon>Plasmodium (Plasmodium)</taxon>
    </lineage>
</organism>
<feature type="compositionally biased region" description="Basic residues" evidence="7">
    <location>
        <begin position="362"/>
        <end position="371"/>
    </location>
</feature>
<keyword evidence="10" id="KW-0489">Methyltransferase</keyword>
<keyword evidence="6" id="KW-0175">Coiled coil</keyword>
<feature type="region of interest" description="Disordered" evidence="7">
    <location>
        <begin position="537"/>
        <end position="561"/>
    </location>
</feature>
<feature type="region of interest" description="Disordered" evidence="7">
    <location>
        <begin position="247"/>
        <end position="298"/>
    </location>
</feature>
<accession>A0A1Y3DGI5</accession>
<evidence type="ECO:0000256" key="4">
    <source>
        <dbReference type="ARBA" id="ARBA00022853"/>
    </source>
</evidence>
<dbReference type="GO" id="GO:0008168">
    <property type="term" value="F:methyltransferase activity"/>
    <property type="evidence" value="ECO:0007669"/>
    <property type="project" value="UniProtKB-KW"/>
</dbReference>
<evidence type="ECO:0000256" key="1">
    <source>
        <dbReference type="ARBA" id="ARBA00022723"/>
    </source>
</evidence>
<feature type="compositionally biased region" description="Low complexity" evidence="7">
    <location>
        <begin position="377"/>
        <end position="389"/>
    </location>
</feature>
<dbReference type="GO" id="GO:0006325">
    <property type="term" value="P:chromatin organization"/>
    <property type="evidence" value="ECO:0007669"/>
    <property type="project" value="UniProtKB-KW"/>
</dbReference>
<evidence type="ECO:0000259" key="8">
    <source>
        <dbReference type="PROSITE" id="PS50016"/>
    </source>
</evidence>
<dbReference type="InterPro" id="IPR019786">
    <property type="entry name" value="Zinc_finger_PHD-type_CS"/>
</dbReference>
<dbReference type="SUPFAM" id="SSF57903">
    <property type="entry name" value="FYVE/PHD zinc finger"/>
    <property type="match status" value="1"/>
</dbReference>
<dbReference type="InterPro" id="IPR001841">
    <property type="entry name" value="Znf_RING"/>
</dbReference>
<feature type="region of interest" description="Disordered" evidence="7">
    <location>
        <begin position="1549"/>
        <end position="1574"/>
    </location>
</feature>
<dbReference type="InterPro" id="IPR046341">
    <property type="entry name" value="SET_dom_sf"/>
</dbReference>
<feature type="domain" description="PHD-type" evidence="8">
    <location>
        <begin position="1044"/>
        <end position="1098"/>
    </location>
</feature>
<dbReference type="eggNOG" id="ENOG502S46Z">
    <property type="taxonomic scope" value="Eukaryota"/>
</dbReference>
<feature type="coiled-coil region" evidence="6">
    <location>
        <begin position="585"/>
        <end position="612"/>
    </location>
</feature>
<dbReference type="GO" id="GO:0032259">
    <property type="term" value="P:methylation"/>
    <property type="evidence" value="ECO:0007669"/>
    <property type="project" value="UniProtKB-KW"/>
</dbReference>
<evidence type="ECO:0000259" key="9">
    <source>
        <dbReference type="PROSITE" id="PS50089"/>
    </source>
</evidence>
<name>A0A1Y3DGI5_PLAKN</name>
<dbReference type="VEuPathDB" id="PlasmoDB:PKA1H_140045300"/>
<dbReference type="VEuPathDB" id="PlasmoDB:PKNH_1440100"/>
<dbReference type="InterPro" id="IPR001965">
    <property type="entry name" value="Znf_PHD"/>
</dbReference>
<keyword evidence="4" id="KW-0156">Chromatin regulator</keyword>
<evidence type="ECO:0000313" key="10">
    <source>
        <dbReference type="EMBL" id="OTN63752.1"/>
    </source>
</evidence>
<dbReference type="SMART" id="SM00249">
    <property type="entry name" value="PHD"/>
    <property type="match status" value="1"/>
</dbReference>
<keyword evidence="2 5" id="KW-0863">Zinc-finger</keyword>
<dbReference type="EMBL" id="NETL01000028">
    <property type="protein sequence ID" value="OTN63752.1"/>
    <property type="molecule type" value="Genomic_DNA"/>
</dbReference>
<protein>
    <submittedName>
        <fullName evidence="10">Putative Histone-lysine N-methyltransferase-H3 lysine-4 specific</fullName>
    </submittedName>
</protein>
<dbReference type="Gene3D" id="3.30.40.10">
    <property type="entry name" value="Zinc/RING finger domain, C3HC4 (zinc finger)"/>
    <property type="match status" value="1"/>
</dbReference>
<dbReference type="GO" id="GO:0008270">
    <property type="term" value="F:zinc ion binding"/>
    <property type="evidence" value="ECO:0007669"/>
    <property type="project" value="UniProtKB-KW"/>
</dbReference>
<dbReference type="OMA" id="FIHAPFF"/>
<feature type="compositionally biased region" description="Basic residues" evidence="7">
    <location>
        <begin position="1657"/>
        <end position="1667"/>
    </location>
</feature>
<dbReference type="SUPFAM" id="SSF82199">
    <property type="entry name" value="SET domain"/>
    <property type="match status" value="1"/>
</dbReference>
<dbReference type="OrthoDB" id="332390at2759"/>
<dbReference type="PROSITE" id="PS50089">
    <property type="entry name" value="ZF_RING_2"/>
    <property type="match status" value="1"/>
</dbReference>
<evidence type="ECO:0000256" key="7">
    <source>
        <dbReference type="SAM" id="MobiDB-lite"/>
    </source>
</evidence>
<feature type="region of interest" description="Disordered" evidence="7">
    <location>
        <begin position="313"/>
        <end position="428"/>
    </location>
</feature>
<gene>
    <name evidence="10" type="primary">SET10</name>
    <name evidence="10" type="ORF">PKNOH_S140258200</name>
</gene>
<feature type="region of interest" description="Disordered" evidence="7">
    <location>
        <begin position="1604"/>
        <end position="1698"/>
    </location>
</feature>
<keyword evidence="3" id="KW-0862">Zinc</keyword>
<reference evidence="10 11" key="1">
    <citation type="submission" date="2017-05" db="EMBL/GenBank/DDBJ databases">
        <title>PacBio assembly of a Plasmodium knowlesi genome sequence with Hi-C correction and manual annotation of the SICAvar gene family.</title>
        <authorList>
            <person name="Lapp S.A."/>
            <person name="Geraldo J.A."/>
            <person name="Chien J.-T."/>
            <person name="Ay F."/>
            <person name="Pakala S.B."/>
            <person name="Batugedara G."/>
            <person name="Humphrey J.C."/>
            <person name="Debarry J.D."/>
            <person name="Le Roch K.G."/>
            <person name="Galinski M.R."/>
            <person name="Kissinger J.C."/>
        </authorList>
    </citation>
    <scope>NUCLEOTIDE SEQUENCE [LARGE SCALE GENOMIC DNA]</scope>
    <source>
        <strain evidence="11">Malayan Strain Pk1 (A+)</strain>
    </source>
</reference>
<dbReference type="InterPro" id="IPR019787">
    <property type="entry name" value="Znf_PHD-finger"/>
</dbReference>
<evidence type="ECO:0000313" key="11">
    <source>
        <dbReference type="Proteomes" id="UP000195012"/>
    </source>
</evidence>
<evidence type="ECO:0000256" key="3">
    <source>
        <dbReference type="ARBA" id="ARBA00022833"/>
    </source>
</evidence>
<evidence type="ECO:0000256" key="2">
    <source>
        <dbReference type="ARBA" id="ARBA00022771"/>
    </source>
</evidence>
<feature type="compositionally biased region" description="Polar residues" evidence="7">
    <location>
        <begin position="249"/>
        <end position="298"/>
    </location>
</feature>
<feature type="region of interest" description="Disordered" evidence="7">
    <location>
        <begin position="484"/>
        <end position="525"/>
    </location>
</feature>
<dbReference type="CDD" id="cd15489">
    <property type="entry name" value="PHD_SF"/>
    <property type="match status" value="1"/>
</dbReference>
<keyword evidence="1" id="KW-0479">Metal-binding</keyword>
<evidence type="ECO:0000256" key="5">
    <source>
        <dbReference type="PROSITE-ProRule" id="PRU00175"/>
    </source>
</evidence>
<feature type="compositionally biased region" description="Polar residues" evidence="7">
    <location>
        <begin position="315"/>
        <end position="332"/>
    </location>
</feature>
<comment type="caution">
    <text evidence="10">The sequence shown here is derived from an EMBL/GenBank/DDBJ whole genome shotgun (WGS) entry which is preliminary data.</text>
</comment>
<dbReference type="Pfam" id="PF23264">
    <property type="entry name" value="DUF7073"/>
    <property type="match status" value="1"/>
</dbReference>
<dbReference type="InterPro" id="IPR013083">
    <property type="entry name" value="Znf_RING/FYVE/PHD"/>
</dbReference>
<dbReference type="PANTHER" id="PTHR42264">
    <property type="entry name" value="EPHRIN_REC_LIKE DOMAIN-CONTAINING PROTEIN"/>
    <property type="match status" value="1"/>
</dbReference>